<dbReference type="GO" id="GO:0005886">
    <property type="term" value="C:plasma membrane"/>
    <property type="evidence" value="ECO:0007669"/>
    <property type="project" value="UniProtKB-SubCell"/>
</dbReference>
<keyword evidence="3" id="KW-0813">Transport</keyword>
<evidence type="ECO:0000256" key="7">
    <source>
        <dbReference type="ARBA" id="ARBA00022741"/>
    </source>
</evidence>
<dbReference type="SUPFAM" id="SSF90123">
    <property type="entry name" value="ABC transporter transmembrane region"/>
    <property type="match status" value="1"/>
</dbReference>
<dbReference type="Pfam" id="PF00664">
    <property type="entry name" value="ABC_membrane"/>
    <property type="match status" value="1"/>
</dbReference>
<comment type="caution">
    <text evidence="19">The sequence shown here is derived from an EMBL/GenBank/DDBJ whole genome shotgun (WGS) entry which is preliminary data.</text>
</comment>
<keyword evidence="6 15" id="KW-0812">Transmembrane</keyword>
<evidence type="ECO:0000313" key="20">
    <source>
        <dbReference type="Proteomes" id="UP000256562"/>
    </source>
</evidence>
<evidence type="ECO:0000313" key="19">
    <source>
        <dbReference type="EMBL" id="REH95252.1"/>
    </source>
</evidence>
<dbReference type="Gene3D" id="1.20.1560.10">
    <property type="entry name" value="ABC transporter type 1, transmembrane domain"/>
    <property type="match status" value="1"/>
</dbReference>
<sequence>MKKVKFIQQYDEKDCGPTCLAMISQYYGKRVSVPHLRELAKTDKLGTNLLGLTKAAEVIGLQLTGVQVDSINELKSVSFPIIAHVINEQGYDHFVIVENIQNHKLHIVDPAKGKYVLSENKFKKIWTNIAVLIEKKDNFSEKTSAPSYMVLFYDILKENKTKIIILTLLSLFINLIGILGAVFLKYLTDYIIPSQLSYTLHWLGLSILLIYLLNTMITYIRYQMNLKLSLTIDMQLMKRYFYHVLYLPSHFFDTRKSGEILQRFMDTSKIREALSSSTLTLIVDTLMIVIGAVLLYLQSGLLLLVTVIFIPFFIIGAYTLKKPYERYNQKVAENDAELSSYLIESFDGYQTIKSYQSEEDNYQKGVYKFNDLIDNLLKLGRFSNIQLSFNHFLKVVMSIIILWVGGAQVIKGEMSLGSLLAFNALTIYYLEPIERLINVQPTLQSSFVAARRISEVIGLEREESALLPTQPYEFKKEIEIKNITFQYGFRNITLDNVSLTIKKGQKVAIVGESGSGKTTIGKLLTRFYKVDEGSICIDQTPITHIPIEAFRQNIGYVTQETFLFADTIRNNLLYGTNQNKDDDEMINACHLSNALNFIEKLPNQFNTMLEKGGSNLSGGQAQRLSLARTLLKNPEILILDEATSALDSITESRIMKNIDRLIRYEGKTAIIISHKLSTVKNADVIYVLKDGKIVEYGRHDDLIKQQQAYYQLWCLQKI</sequence>
<keyword evidence="7" id="KW-0547">Nucleotide-binding</keyword>
<dbReference type="GO" id="GO:0016887">
    <property type="term" value="F:ATP hydrolysis activity"/>
    <property type="evidence" value="ECO:0007669"/>
    <property type="project" value="InterPro"/>
</dbReference>
<dbReference type="SMART" id="SM00382">
    <property type="entry name" value="AAA"/>
    <property type="match status" value="1"/>
</dbReference>
<keyword evidence="13 15" id="KW-0472">Membrane</keyword>
<dbReference type="Gene3D" id="3.90.70.10">
    <property type="entry name" value="Cysteine proteinases"/>
    <property type="match status" value="1"/>
</dbReference>
<organism evidence="19 20">
    <name type="scientific">Staphylococcus felis</name>
    <dbReference type="NCBI Taxonomy" id="46127"/>
    <lineage>
        <taxon>Bacteria</taxon>
        <taxon>Bacillati</taxon>
        <taxon>Bacillota</taxon>
        <taxon>Bacilli</taxon>
        <taxon>Bacillales</taxon>
        <taxon>Staphylococcaceae</taxon>
        <taxon>Staphylococcus</taxon>
    </lineage>
</organism>
<evidence type="ECO:0000256" key="6">
    <source>
        <dbReference type="ARBA" id="ARBA00022692"/>
    </source>
</evidence>
<keyword evidence="5" id="KW-0645">Protease</keyword>
<evidence type="ECO:0000259" key="17">
    <source>
        <dbReference type="PROSITE" id="PS50929"/>
    </source>
</evidence>
<feature type="domain" description="Peptidase C39" evidence="18">
    <location>
        <begin position="9"/>
        <end position="133"/>
    </location>
</feature>
<evidence type="ECO:0000256" key="5">
    <source>
        <dbReference type="ARBA" id="ARBA00022670"/>
    </source>
</evidence>
<feature type="domain" description="ABC transporter" evidence="16">
    <location>
        <begin position="478"/>
        <end position="715"/>
    </location>
</feature>
<dbReference type="CDD" id="cd02418">
    <property type="entry name" value="Peptidase_C39B"/>
    <property type="match status" value="1"/>
</dbReference>
<dbReference type="PROSITE" id="PS50929">
    <property type="entry name" value="ABC_TM1F"/>
    <property type="match status" value="1"/>
</dbReference>
<dbReference type="InterPro" id="IPR005897">
    <property type="entry name" value="Pept_C39_ABC_bacteriocin"/>
</dbReference>
<dbReference type="CDD" id="cd18570">
    <property type="entry name" value="ABC_6TM_PCAT1_LagD_like"/>
    <property type="match status" value="1"/>
</dbReference>
<feature type="transmembrane region" description="Helical" evidence="15">
    <location>
        <begin position="199"/>
        <end position="220"/>
    </location>
</feature>
<evidence type="ECO:0000256" key="8">
    <source>
        <dbReference type="ARBA" id="ARBA00022801"/>
    </source>
</evidence>
<feature type="transmembrane region" description="Helical" evidence="15">
    <location>
        <begin position="391"/>
        <end position="410"/>
    </location>
</feature>
<keyword evidence="11" id="KW-1278">Translocase</keyword>
<evidence type="ECO:0000256" key="3">
    <source>
        <dbReference type="ARBA" id="ARBA00022448"/>
    </source>
</evidence>
<comment type="subcellular location">
    <subcellularLocation>
        <location evidence="1">Cell membrane</location>
        <topology evidence="1">Multi-pass membrane protein</topology>
    </subcellularLocation>
</comment>
<dbReference type="AlphaFoldDB" id="A0A3E0IPK2"/>
<feature type="domain" description="ABC transmembrane type-1" evidence="17">
    <location>
        <begin position="164"/>
        <end position="445"/>
    </location>
</feature>
<dbReference type="Pfam" id="PF00005">
    <property type="entry name" value="ABC_tran"/>
    <property type="match status" value="1"/>
</dbReference>
<evidence type="ECO:0000256" key="9">
    <source>
        <dbReference type="ARBA" id="ARBA00022807"/>
    </source>
</evidence>
<accession>A0A3E0IPK2</accession>
<dbReference type="GO" id="GO:0015421">
    <property type="term" value="F:ABC-type oligopeptide transporter activity"/>
    <property type="evidence" value="ECO:0007669"/>
    <property type="project" value="TreeGrafter"/>
</dbReference>
<dbReference type="EMBL" id="QKXQ01000311">
    <property type="protein sequence ID" value="REH95252.1"/>
    <property type="molecule type" value="Genomic_DNA"/>
</dbReference>
<dbReference type="GO" id="GO:0043214">
    <property type="term" value="F:ABC-type bacteriocin transporter activity"/>
    <property type="evidence" value="ECO:0007669"/>
    <property type="project" value="InterPro"/>
</dbReference>
<dbReference type="InterPro" id="IPR005074">
    <property type="entry name" value="Peptidase_C39"/>
</dbReference>
<name>A0A3E0IPK2_9STAP</name>
<dbReference type="Gene3D" id="3.40.50.300">
    <property type="entry name" value="P-loop containing nucleotide triphosphate hydrolases"/>
    <property type="match status" value="1"/>
</dbReference>
<feature type="transmembrane region" description="Helical" evidence="15">
    <location>
        <begin position="273"/>
        <end position="295"/>
    </location>
</feature>
<evidence type="ECO:0000256" key="12">
    <source>
        <dbReference type="ARBA" id="ARBA00022989"/>
    </source>
</evidence>
<dbReference type="PROSITE" id="PS50893">
    <property type="entry name" value="ABC_TRANSPORTER_2"/>
    <property type="match status" value="1"/>
</dbReference>
<dbReference type="SUPFAM" id="SSF52540">
    <property type="entry name" value="P-loop containing nucleoside triphosphate hydrolases"/>
    <property type="match status" value="1"/>
</dbReference>
<keyword evidence="8" id="KW-0378">Hydrolase</keyword>
<dbReference type="InterPro" id="IPR003439">
    <property type="entry name" value="ABC_transporter-like_ATP-bd"/>
</dbReference>
<evidence type="ECO:0000256" key="4">
    <source>
        <dbReference type="ARBA" id="ARBA00022475"/>
    </source>
</evidence>
<feature type="transmembrane region" description="Helical" evidence="15">
    <location>
        <begin position="301"/>
        <end position="320"/>
    </location>
</feature>
<evidence type="ECO:0000256" key="1">
    <source>
        <dbReference type="ARBA" id="ARBA00004651"/>
    </source>
</evidence>
<reference evidence="19 20" key="1">
    <citation type="journal article" date="2018" name="Vet. Microbiol.">
        <title>Characterisation of Staphylococcus felis isolated from cats using whole genome sequencing.</title>
        <authorList>
            <person name="Worthing K."/>
            <person name="Pang S."/>
            <person name="Trott D.J."/>
            <person name="Abraham S."/>
            <person name="Coombs G.W."/>
            <person name="Jordan D."/>
            <person name="McIntyre L."/>
            <person name="Davies M.R."/>
            <person name="Norris J."/>
        </authorList>
    </citation>
    <scope>NUCLEOTIDE SEQUENCE [LARGE SCALE GENOMIC DNA]</scope>
    <source>
        <strain evidence="19 20">F9</strain>
    </source>
</reference>
<dbReference type="GO" id="GO:0006508">
    <property type="term" value="P:proteolysis"/>
    <property type="evidence" value="ECO:0007669"/>
    <property type="project" value="UniProtKB-KW"/>
</dbReference>
<proteinExistence type="inferred from homology"/>
<gene>
    <name evidence="19" type="ORF">DOS83_06625</name>
</gene>
<dbReference type="PANTHER" id="PTHR43394:SF1">
    <property type="entry name" value="ATP-BINDING CASSETTE SUB-FAMILY B MEMBER 10, MITOCHONDRIAL"/>
    <property type="match status" value="1"/>
</dbReference>
<dbReference type="Pfam" id="PF03412">
    <property type="entry name" value="Peptidase_C39"/>
    <property type="match status" value="1"/>
</dbReference>
<comment type="function">
    <text evidence="14">May be involved in multidrug export. Transmembrane domains (TMD) form a pore in the cell membrane and the ATP-binding domain (NBD) is responsible for energy generation.</text>
</comment>
<dbReference type="InterPro" id="IPR027417">
    <property type="entry name" value="P-loop_NTPase"/>
</dbReference>
<evidence type="ECO:0000256" key="15">
    <source>
        <dbReference type="SAM" id="Phobius"/>
    </source>
</evidence>
<dbReference type="InterPro" id="IPR017871">
    <property type="entry name" value="ABC_transporter-like_CS"/>
</dbReference>
<comment type="similarity">
    <text evidence="2">Belongs to the ABC transporter superfamily.</text>
</comment>
<dbReference type="InterPro" id="IPR011527">
    <property type="entry name" value="ABC1_TM_dom"/>
</dbReference>
<keyword evidence="9" id="KW-0788">Thiol protease</keyword>
<keyword evidence="4" id="KW-1003">Cell membrane</keyword>
<evidence type="ECO:0000256" key="2">
    <source>
        <dbReference type="ARBA" id="ARBA00005417"/>
    </source>
</evidence>
<protein>
    <submittedName>
        <fullName evidence="19">Peptide cleavage/export ABC transporter</fullName>
    </submittedName>
</protein>
<evidence type="ECO:0000256" key="13">
    <source>
        <dbReference type="ARBA" id="ARBA00023136"/>
    </source>
</evidence>
<dbReference type="RefSeq" id="WP_116094367.1">
    <property type="nucleotide sequence ID" value="NZ_QKXQ01000311.1"/>
</dbReference>
<evidence type="ECO:0000259" key="18">
    <source>
        <dbReference type="PROSITE" id="PS50990"/>
    </source>
</evidence>
<dbReference type="InterPro" id="IPR003593">
    <property type="entry name" value="AAA+_ATPase"/>
</dbReference>
<dbReference type="GO" id="GO:0005524">
    <property type="term" value="F:ATP binding"/>
    <property type="evidence" value="ECO:0007669"/>
    <property type="project" value="UniProtKB-KW"/>
</dbReference>
<evidence type="ECO:0000259" key="16">
    <source>
        <dbReference type="PROSITE" id="PS50893"/>
    </source>
</evidence>
<evidence type="ECO:0000256" key="10">
    <source>
        <dbReference type="ARBA" id="ARBA00022840"/>
    </source>
</evidence>
<dbReference type="PANTHER" id="PTHR43394">
    <property type="entry name" value="ATP-DEPENDENT PERMEASE MDL1, MITOCHONDRIAL"/>
    <property type="match status" value="1"/>
</dbReference>
<dbReference type="InterPro" id="IPR039421">
    <property type="entry name" value="Type_1_exporter"/>
</dbReference>
<keyword evidence="10" id="KW-0067">ATP-binding</keyword>
<dbReference type="Proteomes" id="UP000256562">
    <property type="component" value="Unassembled WGS sequence"/>
</dbReference>
<evidence type="ECO:0000256" key="14">
    <source>
        <dbReference type="ARBA" id="ARBA00025074"/>
    </source>
</evidence>
<feature type="transmembrane region" description="Helical" evidence="15">
    <location>
        <begin position="163"/>
        <end position="187"/>
    </location>
</feature>
<dbReference type="PROSITE" id="PS50990">
    <property type="entry name" value="PEPTIDASE_C39"/>
    <property type="match status" value="1"/>
</dbReference>
<dbReference type="InterPro" id="IPR036640">
    <property type="entry name" value="ABC1_TM_sf"/>
</dbReference>
<dbReference type="PROSITE" id="PS00211">
    <property type="entry name" value="ABC_TRANSPORTER_1"/>
    <property type="match status" value="1"/>
</dbReference>
<evidence type="ECO:0000256" key="11">
    <source>
        <dbReference type="ARBA" id="ARBA00022967"/>
    </source>
</evidence>
<dbReference type="GO" id="GO:0008234">
    <property type="term" value="F:cysteine-type peptidase activity"/>
    <property type="evidence" value="ECO:0007669"/>
    <property type="project" value="UniProtKB-KW"/>
</dbReference>
<keyword evidence="12 15" id="KW-1133">Transmembrane helix</keyword>
<dbReference type="FunFam" id="3.40.50.300:FF:000218">
    <property type="entry name" value="Multidrug ABC transporter ATP-binding protein"/>
    <property type="match status" value="1"/>
</dbReference>
<dbReference type="NCBIfam" id="TIGR01193">
    <property type="entry name" value="bacteriocin_ABC"/>
    <property type="match status" value="1"/>
</dbReference>
<dbReference type="OrthoDB" id="9762778at2"/>